<dbReference type="KEGG" id="gms:SOIL9_33520"/>
<keyword evidence="2" id="KW-1185">Reference proteome</keyword>
<organism evidence="1 2">
    <name type="scientific">Gemmata massiliana</name>
    <dbReference type="NCBI Taxonomy" id="1210884"/>
    <lineage>
        <taxon>Bacteria</taxon>
        <taxon>Pseudomonadati</taxon>
        <taxon>Planctomycetota</taxon>
        <taxon>Planctomycetia</taxon>
        <taxon>Gemmatales</taxon>
        <taxon>Gemmataceae</taxon>
        <taxon>Gemmata</taxon>
    </lineage>
</organism>
<proteinExistence type="predicted"/>
<name>A0A6P2D4H9_9BACT</name>
<reference evidence="1 2" key="1">
    <citation type="submission" date="2019-05" db="EMBL/GenBank/DDBJ databases">
        <authorList>
            <consortium name="Science for Life Laboratories"/>
        </authorList>
    </citation>
    <scope>NUCLEOTIDE SEQUENCE [LARGE SCALE GENOMIC DNA]</scope>
    <source>
        <strain evidence="1">Soil9</strain>
    </source>
</reference>
<sequence length="376" mass="41877">MKFVCIERCELPFAMNLPPDAYNVSIGGAAYALALHQGWVAAIASTGQWSVGPEELAVRALAKITSSPHIQRLRPVICHTTTREIADADLPVLTESEAAQEMFATAFETFDLAAGSNAMHAEANRRRAAMSADRRVAYDLALSKTAYARRLADRDLFLQALNALIRLYMQRFDDFFVEQVSISQLSFQYPLVGVQAIFFCDGEELTWHDDVGRFPGLARTPWLNLPSDDVARFKEDLGNGVQPNAVELLEVRARSFLNRDVTRSAIIETSAALDLSLGLKIREGYAKQGKTEKEIESTLNGAIQFETRANRLMREATGKELSKYPGAQKLYERVVDHRKKYRHGIAHADVEPVMCEAGPAVNDFQELRRIVDGVSI</sequence>
<protein>
    <submittedName>
        <fullName evidence="1">Uncharacterized protein</fullName>
    </submittedName>
</protein>
<dbReference type="RefSeq" id="WP_162668908.1">
    <property type="nucleotide sequence ID" value="NZ_LR593886.1"/>
</dbReference>
<gene>
    <name evidence="1" type="ORF">SOIL9_33520</name>
</gene>
<accession>A0A6P2D4H9</accession>
<evidence type="ECO:0000313" key="1">
    <source>
        <dbReference type="EMBL" id="VTR94362.1"/>
    </source>
</evidence>
<dbReference type="Proteomes" id="UP000464178">
    <property type="component" value="Chromosome"/>
</dbReference>
<evidence type="ECO:0000313" key="2">
    <source>
        <dbReference type="Proteomes" id="UP000464178"/>
    </source>
</evidence>
<dbReference type="AlphaFoldDB" id="A0A6P2D4H9"/>
<dbReference type="EMBL" id="LR593886">
    <property type="protein sequence ID" value="VTR94362.1"/>
    <property type="molecule type" value="Genomic_DNA"/>
</dbReference>